<comment type="caution">
    <text evidence="1">The sequence shown here is derived from an EMBL/GenBank/DDBJ whole genome shotgun (WGS) entry which is preliminary data.</text>
</comment>
<name>A0A0B0ID02_9BACI</name>
<accession>A0A0B0ID02</accession>
<dbReference type="PROSITE" id="PS51257">
    <property type="entry name" value="PROKAR_LIPOPROTEIN"/>
    <property type="match status" value="1"/>
</dbReference>
<dbReference type="RefSeq" id="WP_034633991.1">
    <property type="nucleotide sequence ID" value="NZ_JRJU01000063.1"/>
</dbReference>
<dbReference type="EMBL" id="JRJU01000063">
    <property type="protein sequence ID" value="KHF37899.1"/>
    <property type="molecule type" value="Genomic_DNA"/>
</dbReference>
<proteinExistence type="predicted"/>
<protein>
    <recommendedName>
        <fullName evidence="3">Lipoprotein</fullName>
    </recommendedName>
</protein>
<dbReference type="Proteomes" id="UP000030832">
    <property type="component" value="Unassembled WGS sequence"/>
</dbReference>
<dbReference type="STRING" id="333138.LQ50_24650"/>
<organism evidence="1 2">
    <name type="scientific">Halalkalibacter okhensis</name>
    <dbReference type="NCBI Taxonomy" id="333138"/>
    <lineage>
        <taxon>Bacteria</taxon>
        <taxon>Bacillati</taxon>
        <taxon>Bacillota</taxon>
        <taxon>Bacilli</taxon>
        <taxon>Bacillales</taxon>
        <taxon>Bacillaceae</taxon>
        <taxon>Halalkalibacter</taxon>
    </lineage>
</organism>
<sequence>MFKNILYIYLVFICLLMIGCSTDNVSQEQEEVIERISSYENKEVNVEDLVTYSDGERTVFLLKSANNIHAYVSVNGTVFSGSIYKLEEIEEEEVIWSYRMEPEDELYYLNGIFPKEREYPLTVNEDLLHAGYLPFENFIYFIQFYDDDIKPVIIEDL</sequence>
<dbReference type="AlphaFoldDB" id="A0A0B0ID02"/>
<gene>
    <name evidence="1" type="ORF">LQ50_24650</name>
</gene>
<evidence type="ECO:0000313" key="1">
    <source>
        <dbReference type="EMBL" id="KHF37899.1"/>
    </source>
</evidence>
<evidence type="ECO:0008006" key="3">
    <source>
        <dbReference type="Google" id="ProtNLM"/>
    </source>
</evidence>
<evidence type="ECO:0000313" key="2">
    <source>
        <dbReference type="Proteomes" id="UP000030832"/>
    </source>
</evidence>
<keyword evidence="2" id="KW-1185">Reference proteome</keyword>
<reference evidence="1 2" key="1">
    <citation type="submission" date="2014-09" db="EMBL/GenBank/DDBJ databases">
        <title>Genome sequencing and annotation of Bacillus Okhensis strain Kh10-101T.</title>
        <authorList>
            <person name="Prakash J.S."/>
        </authorList>
    </citation>
    <scope>NUCLEOTIDE SEQUENCE [LARGE SCALE GENOMIC DNA]</scope>
    <source>
        <strain evidence="2">Kh10-101T</strain>
    </source>
</reference>